<evidence type="ECO:0000313" key="3">
    <source>
        <dbReference type="Proteomes" id="UP001140453"/>
    </source>
</evidence>
<evidence type="ECO:0000313" key="2">
    <source>
        <dbReference type="EMBL" id="KAJ4392994.1"/>
    </source>
</evidence>
<organism evidence="2 3">
    <name type="scientific">Gnomoniopsis smithogilvyi</name>
    <dbReference type="NCBI Taxonomy" id="1191159"/>
    <lineage>
        <taxon>Eukaryota</taxon>
        <taxon>Fungi</taxon>
        <taxon>Dikarya</taxon>
        <taxon>Ascomycota</taxon>
        <taxon>Pezizomycotina</taxon>
        <taxon>Sordariomycetes</taxon>
        <taxon>Sordariomycetidae</taxon>
        <taxon>Diaporthales</taxon>
        <taxon>Gnomoniaceae</taxon>
        <taxon>Gnomoniopsis</taxon>
    </lineage>
</organism>
<name>A0A9W8YW13_9PEZI</name>
<comment type="caution">
    <text evidence="2">The sequence shown here is derived from an EMBL/GenBank/DDBJ whole genome shotgun (WGS) entry which is preliminary data.</text>
</comment>
<sequence length="106" mass="10617">MQIFAAVLLLLPLATASPFLPRQAATNSTTQLTFTGAGASFSVTAPVDGSTFQVPNAISVDHIAQAGQASCTFSGVDKAQLTVLGANTGATLAPPQQITAGQCVAI</sequence>
<feature type="chain" id="PRO_5040798479" evidence="1">
    <location>
        <begin position="17"/>
        <end position="106"/>
    </location>
</feature>
<gene>
    <name evidence="2" type="ORF">N0V93_002198</name>
</gene>
<proteinExistence type="predicted"/>
<feature type="signal peptide" evidence="1">
    <location>
        <begin position="1"/>
        <end position="16"/>
    </location>
</feature>
<keyword evidence="3" id="KW-1185">Reference proteome</keyword>
<keyword evidence="1" id="KW-0732">Signal</keyword>
<dbReference type="OrthoDB" id="5195560at2759"/>
<dbReference type="AlphaFoldDB" id="A0A9W8YW13"/>
<evidence type="ECO:0000256" key="1">
    <source>
        <dbReference type="SAM" id="SignalP"/>
    </source>
</evidence>
<dbReference type="EMBL" id="JAPEVB010000002">
    <property type="protein sequence ID" value="KAJ4392994.1"/>
    <property type="molecule type" value="Genomic_DNA"/>
</dbReference>
<reference evidence="2" key="1">
    <citation type="submission" date="2022-10" db="EMBL/GenBank/DDBJ databases">
        <title>Tapping the CABI collections for fungal endophytes: first genome assemblies for Collariella, Neodidymelliopsis, Ascochyta clinopodiicola, Didymella pomorum, Didymosphaeria variabile, Neocosmospora piperis and Neocucurbitaria cava.</title>
        <authorList>
            <person name="Hill R."/>
        </authorList>
    </citation>
    <scope>NUCLEOTIDE SEQUENCE</scope>
    <source>
        <strain evidence="2">IMI 355082</strain>
    </source>
</reference>
<dbReference type="Proteomes" id="UP001140453">
    <property type="component" value="Unassembled WGS sequence"/>
</dbReference>
<protein>
    <submittedName>
        <fullName evidence="2">Uncharacterized protein</fullName>
    </submittedName>
</protein>
<accession>A0A9W8YW13</accession>